<name>A0A1H3I4Y6_9BURK</name>
<dbReference type="InterPro" id="IPR013783">
    <property type="entry name" value="Ig-like_fold"/>
</dbReference>
<evidence type="ECO:0000259" key="3">
    <source>
        <dbReference type="SMART" id="SM00060"/>
    </source>
</evidence>
<reference evidence="4 5" key="1">
    <citation type="submission" date="2016-10" db="EMBL/GenBank/DDBJ databases">
        <authorList>
            <person name="de Groot N.N."/>
        </authorList>
    </citation>
    <scope>NUCLEOTIDE SEQUENCE [LARGE SCALE GENOMIC DNA]</scope>
    <source>
        <strain evidence="4 5">LMG 24775</strain>
    </source>
</reference>
<feature type="domain" description="Fibronectin type-III" evidence="3">
    <location>
        <begin position="351"/>
        <end position="425"/>
    </location>
</feature>
<feature type="signal peptide" evidence="2">
    <location>
        <begin position="1"/>
        <end position="26"/>
    </location>
</feature>
<dbReference type="CDD" id="cd00063">
    <property type="entry name" value="FN3"/>
    <property type="match status" value="1"/>
</dbReference>
<dbReference type="NCBIfam" id="NF041766">
    <property type="entry name" value="choice_anch_U"/>
    <property type="match status" value="1"/>
</dbReference>
<dbReference type="GeneID" id="94689409"/>
<evidence type="ECO:0000313" key="5">
    <source>
        <dbReference type="Proteomes" id="UP000183417"/>
    </source>
</evidence>
<accession>A0A1H3I4Y6</accession>
<dbReference type="SMART" id="SM00060">
    <property type="entry name" value="FN3"/>
    <property type="match status" value="1"/>
</dbReference>
<dbReference type="InterPro" id="IPR036116">
    <property type="entry name" value="FN3_sf"/>
</dbReference>
<organism evidence="4 5">
    <name type="scientific">Delftia lacustris</name>
    <dbReference type="NCBI Taxonomy" id="558537"/>
    <lineage>
        <taxon>Bacteria</taxon>
        <taxon>Pseudomonadati</taxon>
        <taxon>Pseudomonadota</taxon>
        <taxon>Betaproteobacteria</taxon>
        <taxon>Burkholderiales</taxon>
        <taxon>Comamonadaceae</taxon>
        <taxon>Delftia</taxon>
    </lineage>
</organism>
<evidence type="ECO:0000256" key="1">
    <source>
        <dbReference type="SAM" id="Phobius"/>
    </source>
</evidence>
<sequence>MRASTLDWRHKAIATACLALCGAAWSAPFTPGNLVAYRVGTGTGALPVFLDEYRVDGTLVQSLPLSGGATPLTASSKGSEGLLNRSDNGLCLVVPGYAVATGGTEPNGVTAAAAPRAVAVVGFDSDVKSLRALGTTAFSKDTIRGAASSDCGAVWASGKGTAAANNGIWHVAADGTGISQLNSSNVQGLAVAGGQLIAAINGGSLNQIGTNLPTTGIQTALPLAGLTPSTYRGIAFLQLDGGPALANTVYVADNDAGAIRKFRLSMDGTSWQPAGSIAGLSKVHGLAAFDTGGGNVMLMATDTTGRLYRAFDHGGYAGTLSGTAESIAAPQDGVFYGVAWAPLETVPATVPAAPSNLAATPTGNRVTAAWDAVPGAAYYVVELSQDSFASVASTAVALGNSQALEGLQPGSYTLRVRAVNGLGGSTAAVSVPFMASAPPTASLPELTAFSGVVGDANDPLASAGIGFTVQDAGGAGGVQVTARSSNQAVVADAGLAASNQAGNAVLRITPTGVGYADITVTLTNAGGASVSRTIKYAASANTAANTSPRWLAGRSDASTAIVIDAATMLVGDDEAPAQDASGNALPAGNSFSAYGPAGGLPIKPLMLDRTALGLADAAACTAPGLTGLDSCKSDEEMDIEASFALGSRVYVAGSHSNNKSGKSRTDRWRLAAMDVTGSGASTALTASGYYRWLREDLRSWDAAAHDGLAANYLGLVASSDGGATKAPEAETMSGFSIEGMSTSPDNGAAWLGFRAPLVPAPGAPAVTADDATGRTHALIVPVTNFAALPAADGGSKGSASMGQPIRLDLGGRGIREIRKNAAGEYLIIAGPSASATGTAPRNFQLYSWDGRVNGAGLALNLRPRAADLAAITAPHTACSAEGIGAMPASLDAGGSVDIISDCGDADFYGDGTVAKDLPYAAWKKARLDSLAVPALSTVALSAQAVDQTSAVVQATPSVGGSLRAVALPANAPVPSWEQVMAGLDAAGLPAPASNTVSTAAGTAATLSFTGLDPAVSYRVHAVNLPASGTASAPAVLALSKPVPIGTQIGTGSNTAGVSNGTGNVGADQWQFASNSAGFQPAPSQSPLPGGLRMPYGSLSFVLMGGTPGSMATIRMDLPEAAPAQATLWKYGPTAATPTAHWYELAASAYRFAPDRRSVSFDITDGQTGDSDLAANGVIVDPVAVAAPAALPPGATATPVPGLSALAQALLALALGGLAALRRRRG</sequence>
<dbReference type="SUPFAM" id="SSF49265">
    <property type="entry name" value="Fibronectin type III"/>
    <property type="match status" value="1"/>
</dbReference>
<dbReference type="RefSeq" id="WP_074921256.1">
    <property type="nucleotide sequence ID" value="NZ_CP141274.1"/>
</dbReference>
<evidence type="ECO:0000313" key="4">
    <source>
        <dbReference type="EMBL" id="SDY22495.1"/>
    </source>
</evidence>
<dbReference type="InterPro" id="IPR026442">
    <property type="entry name" value="IPTL_CTERM"/>
</dbReference>
<dbReference type="InterPro" id="IPR003961">
    <property type="entry name" value="FN3_dom"/>
</dbReference>
<keyword evidence="1" id="KW-0812">Transmembrane</keyword>
<dbReference type="InterPro" id="IPR053784">
    <property type="entry name" value="Choice_anch_U_dom"/>
</dbReference>
<keyword evidence="2" id="KW-0732">Signal</keyword>
<keyword evidence="1" id="KW-0472">Membrane</keyword>
<dbReference type="Gene3D" id="2.60.40.10">
    <property type="entry name" value="Immunoglobulins"/>
    <property type="match status" value="1"/>
</dbReference>
<gene>
    <name evidence="4" type="ORF">SAMN05421547_103173</name>
</gene>
<dbReference type="EMBL" id="FNPE01000003">
    <property type="protein sequence ID" value="SDY22495.1"/>
    <property type="molecule type" value="Genomic_DNA"/>
</dbReference>
<proteinExistence type="predicted"/>
<keyword evidence="1" id="KW-1133">Transmembrane helix</keyword>
<dbReference type="NCBIfam" id="TIGR04174">
    <property type="entry name" value="IPTL_CTERM"/>
    <property type="match status" value="1"/>
</dbReference>
<protein>
    <submittedName>
        <fullName evidence="4">IPTL-CTERM protein sorting domain-containing protein</fullName>
    </submittedName>
</protein>
<feature type="transmembrane region" description="Helical" evidence="1">
    <location>
        <begin position="1201"/>
        <end position="1220"/>
    </location>
</feature>
<feature type="chain" id="PRO_5010303611" evidence="2">
    <location>
        <begin position="27"/>
        <end position="1225"/>
    </location>
</feature>
<dbReference type="AlphaFoldDB" id="A0A1H3I4Y6"/>
<evidence type="ECO:0000256" key="2">
    <source>
        <dbReference type="SAM" id="SignalP"/>
    </source>
</evidence>
<dbReference type="Proteomes" id="UP000183417">
    <property type="component" value="Unassembled WGS sequence"/>
</dbReference>